<evidence type="ECO:0000313" key="2">
    <source>
        <dbReference type="Proteomes" id="UP000001661"/>
    </source>
</evidence>
<proteinExistence type="predicted"/>
<protein>
    <submittedName>
        <fullName evidence="1">Uncharacterized protein</fullName>
    </submittedName>
</protein>
<keyword evidence="2" id="KW-1185">Reference proteome</keyword>
<name>D9QQC8_ACEAZ</name>
<dbReference type="Proteomes" id="UP000001661">
    <property type="component" value="Chromosome"/>
</dbReference>
<dbReference type="SUPFAM" id="SSF56935">
    <property type="entry name" value="Porins"/>
    <property type="match status" value="1"/>
</dbReference>
<sequence>MKKLMVILGIMMLMNLCIISTASAFIGIENLNMLSIYEDSWVLDRFKPLEPGELDVGEYRISTNFGRIINDDYNDYNSNLNNYYIGFDTAFENDWYLNSSYNFTPYYQHSSQGDRSRYDNINLMLTRSFNDDNQFYCGYSRIKNKEKEYDSGEFSHIKKDTNDLFFIGAEFYGSFLD</sequence>
<dbReference type="HOGENOM" id="CLU_1514704_0_0_9"/>
<accession>D9QQC8</accession>
<dbReference type="AlphaFoldDB" id="D9QQC8"/>
<dbReference type="OrthoDB" id="2111750at2"/>
<organism evidence="1 2">
    <name type="scientific">Acetohalobium arabaticum (strain ATCC 49924 / DSM 5501 / Z-7288)</name>
    <dbReference type="NCBI Taxonomy" id="574087"/>
    <lineage>
        <taxon>Bacteria</taxon>
        <taxon>Bacillati</taxon>
        <taxon>Bacillota</taxon>
        <taxon>Clostridia</taxon>
        <taxon>Halanaerobiales</taxon>
        <taxon>Halobacteroidaceae</taxon>
        <taxon>Acetohalobium</taxon>
    </lineage>
</organism>
<evidence type="ECO:0000313" key="1">
    <source>
        <dbReference type="EMBL" id="ADL12719.1"/>
    </source>
</evidence>
<dbReference type="KEGG" id="aar:Acear_1199"/>
<reference evidence="1 2" key="1">
    <citation type="journal article" date="2010" name="Stand. Genomic Sci.">
        <title>Complete genome sequence of Acetohalobium arabaticum type strain (Z-7288).</title>
        <authorList>
            <person name="Sikorski J."/>
            <person name="Lapidus A."/>
            <person name="Chertkov O."/>
            <person name="Lucas S."/>
            <person name="Copeland A."/>
            <person name="Glavina Del Rio T."/>
            <person name="Nolan M."/>
            <person name="Tice H."/>
            <person name="Cheng J.F."/>
            <person name="Han C."/>
            <person name="Brambilla E."/>
            <person name="Pitluck S."/>
            <person name="Liolios K."/>
            <person name="Ivanova N."/>
            <person name="Mavromatis K."/>
            <person name="Mikhailova N."/>
            <person name="Pati A."/>
            <person name="Bruce D."/>
            <person name="Detter C."/>
            <person name="Tapia R."/>
            <person name="Goodwin L."/>
            <person name="Chen A."/>
            <person name="Palaniappan K."/>
            <person name="Land M."/>
            <person name="Hauser L."/>
            <person name="Chang Y.J."/>
            <person name="Jeffries C.D."/>
            <person name="Rohde M."/>
            <person name="Goker M."/>
            <person name="Spring S."/>
            <person name="Woyke T."/>
            <person name="Bristow J."/>
            <person name="Eisen J.A."/>
            <person name="Markowitz V."/>
            <person name="Hugenholtz P."/>
            <person name="Kyrpides N.C."/>
            <person name="Klenk H.P."/>
        </authorList>
    </citation>
    <scope>NUCLEOTIDE SEQUENCE [LARGE SCALE GENOMIC DNA]</scope>
    <source>
        <strain evidence="2">ATCC 49924 / DSM 5501 / Z-7288</strain>
    </source>
</reference>
<dbReference type="eggNOG" id="ENOG502ZK3F">
    <property type="taxonomic scope" value="Bacteria"/>
</dbReference>
<dbReference type="EMBL" id="CP002105">
    <property type="protein sequence ID" value="ADL12719.1"/>
    <property type="molecule type" value="Genomic_DNA"/>
</dbReference>
<dbReference type="RefSeq" id="WP_013278165.1">
    <property type="nucleotide sequence ID" value="NC_014378.1"/>
</dbReference>
<gene>
    <name evidence="1" type="ordered locus">Acear_1199</name>
</gene>